<dbReference type="RefSeq" id="WP_114695131.1">
    <property type="nucleotide sequence ID" value="NZ_QQOH01000002.1"/>
</dbReference>
<feature type="transmembrane region" description="Helical" evidence="6">
    <location>
        <begin position="42"/>
        <end position="65"/>
    </location>
</feature>
<comment type="subcellular location">
    <subcellularLocation>
        <location evidence="1">Cell membrane</location>
        <topology evidence="1">Multi-pass membrane protein</topology>
    </subcellularLocation>
</comment>
<keyword evidence="2" id="KW-1003">Cell membrane</keyword>
<protein>
    <submittedName>
        <fullName evidence="7">LysE family translocator</fullName>
    </submittedName>
</protein>
<organism evidence="7 8">
    <name type="scientific">Motiliproteus coralliicola</name>
    <dbReference type="NCBI Taxonomy" id="2283196"/>
    <lineage>
        <taxon>Bacteria</taxon>
        <taxon>Pseudomonadati</taxon>
        <taxon>Pseudomonadota</taxon>
        <taxon>Gammaproteobacteria</taxon>
        <taxon>Oceanospirillales</taxon>
        <taxon>Oceanospirillaceae</taxon>
        <taxon>Motiliproteus</taxon>
    </lineage>
</organism>
<dbReference type="GO" id="GO:0015171">
    <property type="term" value="F:amino acid transmembrane transporter activity"/>
    <property type="evidence" value="ECO:0007669"/>
    <property type="project" value="TreeGrafter"/>
</dbReference>
<feature type="transmembrane region" description="Helical" evidence="6">
    <location>
        <begin position="178"/>
        <end position="195"/>
    </location>
</feature>
<dbReference type="PANTHER" id="PTHR30086:SF20">
    <property type="entry name" value="ARGININE EXPORTER PROTEIN ARGO-RELATED"/>
    <property type="match status" value="1"/>
</dbReference>
<keyword evidence="5 6" id="KW-0472">Membrane</keyword>
<dbReference type="PANTHER" id="PTHR30086">
    <property type="entry name" value="ARGININE EXPORTER PROTEIN ARGO"/>
    <property type="match status" value="1"/>
</dbReference>
<keyword evidence="8" id="KW-1185">Reference proteome</keyword>
<keyword evidence="3 6" id="KW-0812">Transmembrane</keyword>
<dbReference type="Pfam" id="PF01810">
    <property type="entry name" value="LysE"/>
    <property type="match status" value="1"/>
</dbReference>
<evidence type="ECO:0000313" key="8">
    <source>
        <dbReference type="Proteomes" id="UP000253769"/>
    </source>
</evidence>
<evidence type="ECO:0000256" key="2">
    <source>
        <dbReference type="ARBA" id="ARBA00022475"/>
    </source>
</evidence>
<dbReference type="Proteomes" id="UP000253769">
    <property type="component" value="Unassembled WGS sequence"/>
</dbReference>
<evidence type="ECO:0000256" key="6">
    <source>
        <dbReference type="SAM" id="Phobius"/>
    </source>
</evidence>
<gene>
    <name evidence="7" type="ORF">DV711_07855</name>
</gene>
<feature type="transmembrane region" description="Helical" evidence="6">
    <location>
        <begin position="108"/>
        <end position="129"/>
    </location>
</feature>
<evidence type="ECO:0000313" key="7">
    <source>
        <dbReference type="EMBL" id="RDE22502.1"/>
    </source>
</evidence>
<name>A0A369WLB9_9GAMM</name>
<evidence type="ECO:0000256" key="4">
    <source>
        <dbReference type="ARBA" id="ARBA00022989"/>
    </source>
</evidence>
<evidence type="ECO:0000256" key="1">
    <source>
        <dbReference type="ARBA" id="ARBA00004651"/>
    </source>
</evidence>
<evidence type="ECO:0000256" key="5">
    <source>
        <dbReference type="ARBA" id="ARBA00023136"/>
    </source>
</evidence>
<feature type="transmembrane region" description="Helical" evidence="6">
    <location>
        <begin position="70"/>
        <end position="88"/>
    </location>
</feature>
<evidence type="ECO:0000256" key="3">
    <source>
        <dbReference type="ARBA" id="ARBA00022692"/>
    </source>
</evidence>
<dbReference type="AlphaFoldDB" id="A0A369WLB9"/>
<reference evidence="7 8" key="1">
    <citation type="submission" date="2018-07" db="EMBL/GenBank/DDBJ databases">
        <title>Motiliproteus coralliicola sp. nov., a bacterium isolated from Coral.</title>
        <authorList>
            <person name="Wang G."/>
        </authorList>
    </citation>
    <scope>NUCLEOTIDE SEQUENCE [LARGE SCALE GENOMIC DNA]</scope>
    <source>
        <strain evidence="7 8">C34</strain>
    </source>
</reference>
<dbReference type="GO" id="GO:0005886">
    <property type="term" value="C:plasma membrane"/>
    <property type="evidence" value="ECO:0007669"/>
    <property type="project" value="UniProtKB-SubCell"/>
</dbReference>
<dbReference type="InterPro" id="IPR001123">
    <property type="entry name" value="LeuE-type"/>
</dbReference>
<keyword evidence="4 6" id="KW-1133">Transmembrane helix</keyword>
<proteinExistence type="predicted"/>
<dbReference type="EMBL" id="QQOH01000002">
    <property type="protein sequence ID" value="RDE22502.1"/>
    <property type="molecule type" value="Genomic_DNA"/>
</dbReference>
<dbReference type="GO" id="GO:0033228">
    <property type="term" value="P:cysteine export across plasma membrane"/>
    <property type="evidence" value="ECO:0007669"/>
    <property type="project" value="TreeGrafter"/>
</dbReference>
<sequence length="197" mass="21053">MEYQQLIALATFAFASTATPGPNNIMLMTSGANVGFVRTIPHMLGITLGFSLMVFLVGAGIMGVFSVYPLVLQSLQIGCLIYLIYLAIKIARSRPGGSLGSDYKPMSFLAAAGFQWINPKAWSMALAAISVYNVSASWSGVLIIAGVFALVNIPSVTLWTWAGQQSKSLLNNSSRMTAFNYLMAGLLLASTLPMVEL</sequence>
<feature type="transmembrane region" description="Helical" evidence="6">
    <location>
        <begin position="141"/>
        <end position="162"/>
    </location>
</feature>
<dbReference type="OrthoDB" id="9812084at2"/>
<accession>A0A369WLB9</accession>
<comment type="caution">
    <text evidence="7">The sequence shown here is derived from an EMBL/GenBank/DDBJ whole genome shotgun (WGS) entry which is preliminary data.</text>
</comment>